<dbReference type="RefSeq" id="WP_100342990.1">
    <property type="nucleotide sequence ID" value="NZ_PGFB01000001.1"/>
</dbReference>
<evidence type="ECO:0000313" key="6">
    <source>
        <dbReference type="Proteomes" id="UP000230161"/>
    </source>
</evidence>
<dbReference type="PANTHER" id="PTHR43649">
    <property type="entry name" value="ARABINOSE-BINDING PROTEIN-RELATED"/>
    <property type="match status" value="1"/>
</dbReference>
<dbReference type="GO" id="GO:0055085">
    <property type="term" value="P:transmembrane transport"/>
    <property type="evidence" value="ECO:0007669"/>
    <property type="project" value="InterPro"/>
</dbReference>
<dbReference type="Gene3D" id="3.40.190.10">
    <property type="entry name" value="Periplasmic binding protein-like II"/>
    <property type="match status" value="1"/>
</dbReference>
<dbReference type="PROSITE" id="PS01037">
    <property type="entry name" value="SBP_BACTERIAL_1"/>
    <property type="match status" value="1"/>
</dbReference>
<comment type="similarity">
    <text evidence="1">Belongs to the bacterial solute-binding protein 1 family.</text>
</comment>
<reference evidence="5 6" key="1">
    <citation type="submission" date="2017-11" db="EMBL/GenBank/DDBJ databases">
        <title>Genomic Encyclopedia of Archaeal and Bacterial Type Strains, Phase II (KMG-II): From Individual Species to Whole Genera.</title>
        <authorList>
            <person name="Goeker M."/>
        </authorList>
    </citation>
    <scope>NUCLEOTIDE SEQUENCE [LARGE SCALE GENOMIC DNA]</scope>
    <source>
        <strain evidence="5 6">DSM 25625</strain>
    </source>
</reference>
<feature type="region of interest" description="Disordered" evidence="4">
    <location>
        <begin position="1"/>
        <end position="24"/>
    </location>
</feature>
<dbReference type="PANTHER" id="PTHR43649:SF12">
    <property type="entry name" value="DIACETYLCHITOBIOSE BINDING PROTEIN DASA"/>
    <property type="match status" value="1"/>
</dbReference>
<evidence type="ECO:0000256" key="4">
    <source>
        <dbReference type="SAM" id="MobiDB-lite"/>
    </source>
</evidence>
<keyword evidence="5" id="KW-0762">Sugar transport</keyword>
<dbReference type="InterPro" id="IPR006061">
    <property type="entry name" value="SBP_1_CS"/>
</dbReference>
<dbReference type="Proteomes" id="UP000230161">
    <property type="component" value="Unassembled WGS sequence"/>
</dbReference>
<dbReference type="CDD" id="cd14748">
    <property type="entry name" value="PBP2_UgpB"/>
    <property type="match status" value="1"/>
</dbReference>
<accession>A0A2M9C3E4</accession>
<evidence type="ECO:0000256" key="2">
    <source>
        <dbReference type="ARBA" id="ARBA00022448"/>
    </source>
</evidence>
<dbReference type="EMBL" id="PGFB01000001">
    <property type="protein sequence ID" value="PJJ65046.1"/>
    <property type="molecule type" value="Genomic_DNA"/>
</dbReference>
<keyword evidence="6" id="KW-1185">Reference proteome</keyword>
<dbReference type="AlphaFoldDB" id="A0A2M9C3E4"/>
<dbReference type="Pfam" id="PF13416">
    <property type="entry name" value="SBP_bac_8"/>
    <property type="match status" value="1"/>
</dbReference>
<comment type="caution">
    <text evidence="5">The sequence shown here is derived from an EMBL/GenBank/DDBJ whole genome shotgun (WGS) entry which is preliminary data.</text>
</comment>
<dbReference type="InterPro" id="IPR006059">
    <property type="entry name" value="SBP"/>
</dbReference>
<organism evidence="5 6">
    <name type="scientific">Compostimonas suwonensis</name>
    <dbReference type="NCBI Taxonomy" id="1048394"/>
    <lineage>
        <taxon>Bacteria</taxon>
        <taxon>Bacillati</taxon>
        <taxon>Actinomycetota</taxon>
        <taxon>Actinomycetes</taxon>
        <taxon>Micrococcales</taxon>
        <taxon>Microbacteriaceae</taxon>
        <taxon>Compostimonas</taxon>
    </lineage>
</organism>
<gene>
    <name evidence="5" type="ORF">CLV54_0071</name>
</gene>
<name>A0A2M9C3E4_9MICO</name>
<evidence type="ECO:0000256" key="3">
    <source>
        <dbReference type="ARBA" id="ARBA00022729"/>
    </source>
</evidence>
<protein>
    <submittedName>
        <fullName evidence="5">Multiple sugar transport system substrate-binding protein</fullName>
    </submittedName>
</protein>
<keyword evidence="2" id="KW-0813">Transport</keyword>
<dbReference type="InterPro" id="IPR050490">
    <property type="entry name" value="Bact_solute-bd_prot1"/>
</dbReference>
<evidence type="ECO:0000313" key="5">
    <source>
        <dbReference type="EMBL" id="PJJ65046.1"/>
    </source>
</evidence>
<evidence type="ECO:0000256" key="1">
    <source>
        <dbReference type="ARBA" id="ARBA00008520"/>
    </source>
</evidence>
<dbReference type="SUPFAM" id="SSF53850">
    <property type="entry name" value="Periplasmic binding protein-like II"/>
    <property type="match status" value="1"/>
</dbReference>
<proteinExistence type="inferred from homology"/>
<feature type="compositionally biased region" description="Low complexity" evidence="4">
    <location>
        <begin position="7"/>
        <end position="19"/>
    </location>
</feature>
<sequence>MHRTAHDTTTNTTTGTARGSTRHAHRRRLLAAAAGLAAVALGLSACSAGGPADDGDVEVTIWHYWDGTNADVFDQMVDDYNAENEGVTISTANVPNADFLTKLRASATSDTLPTVAIGDLVWVPQINELGSLADLSTLLPDTVLNDINPALTSFGTIDGEQVSVPVSANNLAYMYNTSLFEEAGLDPASPPATWEEVLSTGKTILEKTGKPAYELNAQAGDNGEGLTWNFQVNLWQAGGEFLTDDNSAAAFNTDAGREALGYWKELVATGVSPYAAWGEFEKGQAAAASEGSWMVGIWAPEPPFDFDVAMAPYPSDGEPATNLGGEQAMVFDGDADAAAAAADFLAWFLEPAQVTSWSEATGMLPVTDTVAASGDYLGWVDENQPRLRPYIEQMPYARARPNTPLYPAISLAFAQQIEGALSGEVSVDDALANAEKAVNDIIAEG</sequence>
<dbReference type="OrthoDB" id="2510110at2"/>
<keyword evidence="3" id="KW-0732">Signal</keyword>